<dbReference type="Proteomes" id="UP000030854">
    <property type="component" value="Unassembled WGS sequence"/>
</dbReference>
<dbReference type="STRING" id="52586.A0A0B1P4H9"/>
<reference evidence="1 2" key="1">
    <citation type="journal article" date="2014" name="BMC Genomics">
        <title>Adaptive genomic structural variation in the grape powdery mildew pathogen, Erysiphe necator.</title>
        <authorList>
            <person name="Jones L."/>
            <person name="Riaz S."/>
            <person name="Morales-Cruz A."/>
            <person name="Amrine K.C."/>
            <person name="McGuire B."/>
            <person name="Gubler W.D."/>
            <person name="Walker M.A."/>
            <person name="Cantu D."/>
        </authorList>
    </citation>
    <scope>NUCLEOTIDE SEQUENCE [LARGE SCALE GENOMIC DNA]</scope>
    <source>
        <strain evidence="2">c</strain>
    </source>
</reference>
<dbReference type="EMBL" id="JNVN01002582">
    <property type="protein sequence ID" value="KHJ31791.1"/>
    <property type="molecule type" value="Genomic_DNA"/>
</dbReference>
<name>A0A0B1P4H9_UNCNE</name>
<organism evidence="1 2">
    <name type="scientific">Uncinula necator</name>
    <name type="common">Grape powdery mildew</name>
    <dbReference type="NCBI Taxonomy" id="52586"/>
    <lineage>
        <taxon>Eukaryota</taxon>
        <taxon>Fungi</taxon>
        <taxon>Dikarya</taxon>
        <taxon>Ascomycota</taxon>
        <taxon>Pezizomycotina</taxon>
        <taxon>Leotiomycetes</taxon>
        <taxon>Erysiphales</taxon>
        <taxon>Erysiphaceae</taxon>
        <taxon>Erysiphe</taxon>
    </lineage>
</organism>
<protein>
    <submittedName>
        <fullName evidence="1">Uncharacterized protein</fullName>
    </submittedName>
</protein>
<dbReference type="HOGENOM" id="CLU_897705_0_0_1"/>
<evidence type="ECO:0000313" key="2">
    <source>
        <dbReference type="Proteomes" id="UP000030854"/>
    </source>
</evidence>
<accession>A0A0B1P4H9</accession>
<dbReference type="AlphaFoldDB" id="A0A0B1P4H9"/>
<proteinExistence type="predicted"/>
<comment type="caution">
    <text evidence="1">The sequence shown here is derived from an EMBL/GenBank/DDBJ whole genome shotgun (WGS) entry which is preliminary data.</text>
</comment>
<sequence>MVKRYHHVPLRRAFEIIAEEIPGLIKDYILQMAVKAVNDTVGSDGLTPTLLVIGTYHCMAMLDAPHPTMIERSRIAQKAMTEVAKIHARNNVSNALRQRNGTIIEETLDTTTSKEIESLKLSHVLRSQGLIRSPNGTFIDSRAKEVQGLLDTCVFKIINIKDVPLNARILGSRFVDDIKGKDTDRSYEKSRLVIQAHSDRGKKKLLTQSPTIQSIKDENILQVLLPLYGPAKSKSSPSRGAGVNAQYALHVWDSQEDSLNPSLQDPHSSPRVSIVFVPTSLSPLHLFKRSPPRLAQGVQSEGLYTFTKNL</sequence>
<evidence type="ECO:0000313" key="1">
    <source>
        <dbReference type="EMBL" id="KHJ31791.1"/>
    </source>
</evidence>
<gene>
    <name evidence="1" type="ORF">EV44_g4252</name>
</gene>
<keyword evidence="2" id="KW-1185">Reference proteome</keyword>